<dbReference type="Proteomes" id="UP000601099">
    <property type="component" value="Unassembled WGS sequence"/>
</dbReference>
<sequence>MNTNFIIALMLNELNELDIMYKLAIGSSPVVVPFLNKILGPTGDEIGKFVLSRLKLLPIIKQVQLYSKADAMLKDSGVVPHQVESKILLPLVEAASLEEDDSLFNKWAALLANAAVYQTGAIQPAFVEVLKQLTPRQAYMLDTLFRLAPGDLPPSQPTIFGAFTPRPFGFEAYMKEVGAYGNVEGEINQDAYNATFLDLDNLFRLRLFIGPDNMIATKSITEKRARIGYSSKTLALTHFGHSFIVACQPPTSE</sequence>
<accession>A0ABS0L7H1</accession>
<dbReference type="EMBL" id="JADWYK010000020">
    <property type="protein sequence ID" value="MBG8556098.1"/>
    <property type="molecule type" value="Genomic_DNA"/>
</dbReference>
<protein>
    <submittedName>
        <fullName evidence="1">DUF4393 domain-containing protein</fullName>
    </submittedName>
</protein>
<dbReference type="InterPro" id="IPR025506">
    <property type="entry name" value="Abi_alpha"/>
</dbReference>
<dbReference type="Pfam" id="PF14337">
    <property type="entry name" value="Abi_alpha"/>
    <property type="match status" value="1"/>
</dbReference>
<comment type="caution">
    <text evidence="1">The sequence shown here is derived from an EMBL/GenBank/DDBJ whole genome shotgun (WGS) entry which is preliminary data.</text>
</comment>
<reference evidence="1 2" key="1">
    <citation type="submission" date="2020-11" db="EMBL/GenBank/DDBJ databases">
        <title>Hymenobacter sp.</title>
        <authorList>
            <person name="Kim M.K."/>
        </authorList>
    </citation>
    <scope>NUCLEOTIDE SEQUENCE [LARGE SCALE GENOMIC DNA]</scope>
    <source>
        <strain evidence="1 2">BT594</strain>
    </source>
</reference>
<name>A0ABS0L7H1_9BACT</name>
<proteinExistence type="predicted"/>
<gene>
    <name evidence="1" type="ORF">I5L79_21315</name>
</gene>
<evidence type="ECO:0000313" key="2">
    <source>
        <dbReference type="Proteomes" id="UP000601099"/>
    </source>
</evidence>
<evidence type="ECO:0000313" key="1">
    <source>
        <dbReference type="EMBL" id="MBG8556098.1"/>
    </source>
</evidence>
<keyword evidence="2" id="KW-1185">Reference proteome</keyword>
<organism evidence="1 2">
    <name type="scientific">Hymenobacter guriensis</name>
    <dbReference type="NCBI Taxonomy" id="2793065"/>
    <lineage>
        <taxon>Bacteria</taxon>
        <taxon>Pseudomonadati</taxon>
        <taxon>Bacteroidota</taxon>
        <taxon>Cytophagia</taxon>
        <taxon>Cytophagales</taxon>
        <taxon>Hymenobacteraceae</taxon>
        <taxon>Hymenobacter</taxon>
    </lineage>
</organism>